<protein>
    <submittedName>
        <fullName evidence="2">Uncharacterized protein</fullName>
    </submittedName>
</protein>
<proteinExistence type="predicted"/>
<dbReference type="Proteomes" id="UP000673691">
    <property type="component" value="Unassembled WGS sequence"/>
</dbReference>
<organism evidence="2 3">
    <name type="scientific">Olpidium bornovanus</name>
    <dbReference type="NCBI Taxonomy" id="278681"/>
    <lineage>
        <taxon>Eukaryota</taxon>
        <taxon>Fungi</taxon>
        <taxon>Fungi incertae sedis</taxon>
        <taxon>Olpidiomycota</taxon>
        <taxon>Olpidiomycotina</taxon>
        <taxon>Olpidiomycetes</taxon>
        <taxon>Olpidiales</taxon>
        <taxon>Olpidiaceae</taxon>
        <taxon>Olpidium</taxon>
    </lineage>
</organism>
<feature type="compositionally biased region" description="Basic residues" evidence="1">
    <location>
        <begin position="56"/>
        <end position="65"/>
    </location>
</feature>
<reference evidence="2 3" key="1">
    <citation type="journal article" name="Sci. Rep.">
        <title>Genome-scale phylogenetic analyses confirm Olpidium as the closest living zoosporic fungus to the non-flagellated, terrestrial fungi.</title>
        <authorList>
            <person name="Chang Y."/>
            <person name="Rochon D."/>
            <person name="Sekimoto S."/>
            <person name="Wang Y."/>
            <person name="Chovatia M."/>
            <person name="Sandor L."/>
            <person name="Salamov A."/>
            <person name="Grigoriev I.V."/>
            <person name="Stajich J.E."/>
            <person name="Spatafora J.W."/>
        </authorList>
    </citation>
    <scope>NUCLEOTIDE SEQUENCE [LARGE SCALE GENOMIC DNA]</scope>
    <source>
        <strain evidence="2">S191</strain>
    </source>
</reference>
<evidence type="ECO:0000313" key="3">
    <source>
        <dbReference type="Proteomes" id="UP000673691"/>
    </source>
</evidence>
<name>A0A8H7ZQS0_9FUNG</name>
<comment type="caution">
    <text evidence="2">The sequence shown here is derived from an EMBL/GenBank/DDBJ whole genome shotgun (WGS) entry which is preliminary data.</text>
</comment>
<feature type="compositionally biased region" description="Basic and acidic residues" evidence="1">
    <location>
        <begin position="91"/>
        <end position="102"/>
    </location>
</feature>
<keyword evidence="3" id="KW-1185">Reference proteome</keyword>
<dbReference type="AlphaFoldDB" id="A0A8H7ZQS0"/>
<feature type="compositionally biased region" description="Pro residues" evidence="1">
    <location>
        <begin position="29"/>
        <end position="50"/>
    </location>
</feature>
<feature type="region of interest" description="Disordered" evidence="1">
    <location>
        <begin position="24"/>
        <end position="102"/>
    </location>
</feature>
<sequence length="130" mass="14691">MRYVPGTKDAGLFSSRRSIWGYFPDEFGFPPPPPPPPPQPNPPPPPPPIPDFDVRRQKKKKRKRQGFGEDVFERSAPSPQAFGRELGGHCGDQEGRARDAADFAAHKDLKKKEQYKRGPPVCFRICRARP</sequence>
<evidence type="ECO:0000256" key="1">
    <source>
        <dbReference type="SAM" id="MobiDB-lite"/>
    </source>
</evidence>
<accession>A0A8H7ZQS0</accession>
<dbReference type="EMBL" id="JAEFCI010010168">
    <property type="protein sequence ID" value="KAG5457383.1"/>
    <property type="molecule type" value="Genomic_DNA"/>
</dbReference>
<gene>
    <name evidence="2" type="ORF">BJ554DRAFT_2618</name>
</gene>
<evidence type="ECO:0000313" key="2">
    <source>
        <dbReference type="EMBL" id="KAG5457383.1"/>
    </source>
</evidence>